<dbReference type="PANTHER" id="PTHR10963">
    <property type="entry name" value="GLYCOSYL HYDROLASE-RELATED"/>
    <property type="match status" value="1"/>
</dbReference>
<comment type="similarity">
    <text evidence="2">Belongs to the insect beta-1,3-glucan binding protein family.</text>
</comment>
<gene>
    <name evidence="11" type="ORF">RR48_04520</name>
</gene>
<evidence type="ECO:0000256" key="2">
    <source>
        <dbReference type="ARBA" id="ARBA00008781"/>
    </source>
</evidence>
<protein>
    <submittedName>
        <fullName evidence="11">Beta-1,3-glucan-binding protein</fullName>
    </submittedName>
</protein>
<evidence type="ECO:0000259" key="9">
    <source>
        <dbReference type="PROSITE" id="PS51762"/>
    </source>
</evidence>
<accession>A0A0N1IPP2</accession>
<evidence type="ECO:0000313" key="11">
    <source>
        <dbReference type="EMBL" id="KPJ15399.1"/>
    </source>
</evidence>
<dbReference type="GO" id="GO:0004553">
    <property type="term" value="F:hydrolase activity, hydrolyzing O-glycosyl compounds"/>
    <property type="evidence" value="ECO:0007669"/>
    <property type="project" value="InterPro"/>
</dbReference>
<dbReference type="GO" id="GO:0045088">
    <property type="term" value="P:regulation of innate immune response"/>
    <property type="evidence" value="ECO:0007669"/>
    <property type="project" value="UniProtKB-ARBA"/>
</dbReference>
<evidence type="ECO:0000256" key="7">
    <source>
        <dbReference type="ARBA" id="ARBA00023180"/>
    </source>
</evidence>
<feature type="domain" description="CBM39" evidence="10">
    <location>
        <begin position="19"/>
        <end position="118"/>
    </location>
</feature>
<dbReference type="FunFam" id="2.60.120.200:FF:000235">
    <property type="entry name" value="Beta-1,3-glucan-binding protein"/>
    <property type="match status" value="1"/>
</dbReference>
<dbReference type="InterPro" id="IPR000757">
    <property type="entry name" value="Beta-glucanase-like"/>
</dbReference>
<dbReference type="EMBL" id="KQ460391">
    <property type="protein sequence ID" value="KPJ15399.1"/>
    <property type="molecule type" value="Genomic_DNA"/>
</dbReference>
<dbReference type="Proteomes" id="UP000053240">
    <property type="component" value="Unassembled WGS sequence"/>
</dbReference>
<keyword evidence="12" id="KW-1185">Reference proteome</keyword>
<dbReference type="Pfam" id="PF00722">
    <property type="entry name" value="Glyco_hydro_16"/>
    <property type="match status" value="1"/>
</dbReference>
<evidence type="ECO:0000313" key="12">
    <source>
        <dbReference type="Proteomes" id="UP000053240"/>
    </source>
</evidence>
<sequence>MLVIKLFFSACVLSTVLGFTVPYPKIEAIYPKGFRVSLPDDGYSFFGFRGNLNEELNGLELGHYTKDVPVPTNGQWTFKENKAKLMLGDTINYWTFVLKNGVRNIQQGSWTVTEFVNKAGMPVDENGKPTMTRVITTPPPNGVDSKFGEVTTPKPDVTVTTVSSCQESQTAVFGRTKICKGDLLFAEEFDKRNIKELIQWDPEVKFPQEPDYPFNVYMTDSLGLEDGILSISPLLLQSKYNEDIINERLDLANSCTGRMGTRECAQVASGFLILPPAITGKLTTRNKFNFKFGRVEIRAKLTEGNWLIPEITLEPRDSVYGNQHYESGLIRVAFTKGNAVFAKKLYGGPVLSDSEPYRSFLMKEKTGIYNWYQDFHNYSMVWKPDGLEFFVDGELYGTVDPGEGFFSSGMKHSVKHATQWARGTAMAPLDEMFYVALGLRVGGVNDFADDSIKPWKNRNSKAMLNFWNAKNSWYPTWSDAAVKVDYVRVYAL</sequence>
<dbReference type="AlphaFoldDB" id="A0A0N1IPP2"/>
<dbReference type="Pfam" id="PF15886">
    <property type="entry name" value="CBM39"/>
    <property type="match status" value="1"/>
</dbReference>
<feature type="signal peptide" evidence="8">
    <location>
        <begin position="1"/>
        <end position="18"/>
    </location>
</feature>
<dbReference type="GO" id="GO:0030246">
    <property type="term" value="F:carbohydrate binding"/>
    <property type="evidence" value="ECO:0007669"/>
    <property type="project" value="InterPro"/>
</dbReference>
<dbReference type="Gene3D" id="2.60.120.200">
    <property type="match status" value="1"/>
</dbReference>
<keyword evidence="6" id="KW-0391">Immunity</keyword>
<feature type="chain" id="PRO_5005874091" evidence="8">
    <location>
        <begin position="19"/>
        <end position="492"/>
    </location>
</feature>
<organism evidence="11 12">
    <name type="scientific">Papilio machaon</name>
    <name type="common">Old World swallowtail butterfly</name>
    <dbReference type="NCBI Taxonomy" id="76193"/>
    <lineage>
        <taxon>Eukaryota</taxon>
        <taxon>Metazoa</taxon>
        <taxon>Ecdysozoa</taxon>
        <taxon>Arthropoda</taxon>
        <taxon>Hexapoda</taxon>
        <taxon>Insecta</taxon>
        <taxon>Pterygota</taxon>
        <taxon>Neoptera</taxon>
        <taxon>Endopterygota</taxon>
        <taxon>Lepidoptera</taxon>
        <taxon>Glossata</taxon>
        <taxon>Ditrysia</taxon>
        <taxon>Papilionoidea</taxon>
        <taxon>Papilionidae</taxon>
        <taxon>Papilioninae</taxon>
        <taxon>Papilio</taxon>
    </lineage>
</organism>
<name>A0A0N1IPP2_PAPMA</name>
<keyword evidence="4" id="KW-0399">Innate immunity</keyword>
<dbReference type="InterPro" id="IPR035806">
    <property type="entry name" value="GH16_GRP_C"/>
</dbReference>
<dbReference type="PROSITE" id="PS51969">
    <property type="entry name" value="CBM39"/>
    <property type="match status" value="1"/>
</dbReference>
<evidence type="ECO:0000256" key="5">
    <source>
        <dbReference type="ARBA" id="ARBA00022729"/>
    </source>
</evidence>
<evidence type="ECO:0000256" key="8">
    <source>
        <dbReference type="SAM" id="SignalP"/>
    </source>
</evidence>
<dbReference type="InterPro" id="IPR043030">
    <property type="entry name" value="BGBP_N_sf"/>
</dbReference>
<dbReference type="GO" id="GO:0045087">
    <property type="term" value="P:innate immune response"/>
    <property type="evidence" value="ECO:0007669"/>
    <property type="project" value="UniProtKB-KW"/>
</dbReference>
<dbReference type="InterPro" id="IPR013320">
    <property type="entry name" value="ConA-like_dom_sf"/>
</dbReference>
<dbReference type="FunCoup" id="A0A0N1IPP2">
    <property type="interactions" value="53"/>
</dbReference>
<evidence type="ECO:0000256" key="1">
    <source>
        <dbReference type="ARBA" id="ARBA00004613"/>
    </source>
</evidence>
<dbReference type="SUPFAM" id="SSF49899">
    <property type="entry name" value="Concanavalin A-like lectins/glucanases"/>
    <property type="match status" value="1"/>
</dbReference>
<dbReference type="GO" id="GO:0005576">
    <property type="term" value="C:extracellular region"/>
    <property type="evidence" value="ECO:0007669"/>
    <property type="project" value="UniProtKB-SubCell"/>
</dbReference>
<keyword evidence="3" id="KW-0964">Secreted</keyword>
<dbReference type="OrthoDB" id="4781at2759"/>
<evidence type="ECO:0000256" key="3">
    <source>
        <dbReference type="ARBA" id="ARBA00022525"/>
    </source>
</evidence>
<dbReference type="CDD" id="cd02179">
    <property type="entry name" value="GH16_beta_GRP"/>
    <property type="match status" value="1"/>
</dbReference>
<dbReference type="InParanoid" id="A0A0N1IPP2"/>
<dbReference type="GO" id="GO:0005975">
    <property type="term" value="P:carbohydrate metabolic process"/>
    <property type="evidence" value="ECO:0007669"/>
    <property type="project" value="InterPro"/>
</dbReference>
<reference evidence="11 12" key="1">
    <citation type="journal article" date="2015" name="Nat. Commun.">
        <title>Outbred genome sequencing and CRISPR/Cas9 gene editing in butterflies.</title>
        <authorList>
            <person name="Li X."/>
            <person name="Fan D."/>
            <person name="Zhang W."/>
            <person name="Liu G."/>
            <person name="Zhang L."/>
            <person name="Zhao L."/>
            <person name="Fang X."/>
            <person name="Chen L."/>
            <person name="Dong Y."/>
            <person name="Chen Y."/>
            <person name="Ding Y."/>
            <person name="Zhao R."/>
            <person name="Feng M."/>
            <person name="Zhu Y."/>
            <person name="Feng Y."/>
            <person name="Jiang X."/>
            <person name="Zhu D."/>
            <person name="Xiang H."/>
            <person name="Feng X."/>
            <person name="Li S."/>
            <person name="Wang J."/>
            <person name="Zhang G."/>
            <person name="Kronforst M.R."/>
            <person name="Wang W."/>
        </authorList>
    </citation>
    <scope>NUCLEOTIDE SEQUENCE [LARGE SCALE GENOMIC DNA]</scope>
    <source>
        <strain evidence="11">Ya'a_city_454_Pm</strain>
        <tissue evidence="11">Whole body</tissue>
    </source>
</reference>
<dbReference type="InterPro" id="IPR031756">
    <property type="entry name" value="BGBP_N"/>
</dbReference>
<dbReference type="KEGG" id="pmac:106710443"/>
<keyword evidence="7" id="KW-0325">Glycoprotein</keyword>
<evidence type="ECO:0000256" key="4">
    <source>
        <dbReference type="ARBA" id="ARBA00022588"/>
    </source>
</evidence>
<feature type="domain" description="GH16" evidence="9">
    <location>
        <begin position="145"/>
        <end position="492"/>
    </location>
</feature>
<dbReference type="STRING" id="76193.A0A0N1IPP2"/>
<dbReference type="PROSITE" id="PS51762">
    <property type="entry name" value="GH16_2"/>
    <property type="match status" value="1"/>
</dbReference>
<keyword evidence="5 8" id="KW-0732">Signal</keyword>
<dbReference type="InterPro" id="IPR050546">
    <property type="entry name" value="Glycosyl_Hydrlase_16"/>
</dbReference>
<dbReference type="PANTHER" id="PTHR10963:SF60">
    <property type="entry name" value="GRAM-NEGATIVE BACTERIA-BINDING PROTEIN 1-RELATED"/>
    <property type="match status" value="1"/>
</dbReference>
<dbReference type="Gene3D" id="2.60.40.2140">
    <property type="entry name" value="Beta-1,3-glucan-recognition protein, N-terminal domain"/>
    <property type="match status" value="1"/>
</dbReference>
<evidence type="ECO:0000259" key="10">
    <source>
        <dbReference type="PROSITE" id="PS51969"/>
    </source>
</evidence>
<evidence type="ECO:0000256" key="6">
    <source>
        <dbReference type="ARBA" id="ARBA00022859"/>
    </source>
</evidence>
<comment type="subcellular location">
    <subcellularLocation>
        <location evidence="1">Secreted</location>
    </subcellularLocation>
</comment>
<proteinExistence type="inferred from homology"/>